<evidence type="ECO:0008006" key="3">
    <source>
        <dbReference type="Google" id="ProtNLM"/>
    </source>
</evidence>
<name>A0ABY6BH60_9GAMM</name>
<evidence type="ECO:0000313" key="2">
    <source>
        <dbReference type="Proteomes" id="UP001064632"/>
    </source>
</evidence>
<dbReference type="Proteomes" id="UP001064632">
    <property type="component" value="Chromosome"/>
</dbReference>
<dbReference type="RefSeq" id="WP_261696308.1">
    <property type="nucleotide sequence ID" value="NZ_CP104694.1"/>
</dbReference>
<keyword evidence="2" id="KW-1185">Reference proteome</keyword>
<reference evidence="1" key="1">
    <citation type="submission" date="2022-09" db="EMBL/GenBank/DDBJ databases">
        <title>Tahibacter sp. nov., isolated from a fresh water.</title>
        <authorList>
            <person name="Baek J.H."/>
            <person name="Lee J.K."/>
            <person name="Kim J.M."/>
            <person name="Jeon C.O."/>
        </authorList>
    </citation>
    <scope>NUCLEOTIDE SEQUENCE</scope>
    <source>
        <strain evidence="1">W38</strain>
    </source>
</reference>
<sequence>MATIRLFDTEDGRELGRIDDTQLAFLIDAFEEESSTDQDYFLDRDSIDYLEERGADAGLLGVLRAALGNREEIDFRWQRDD</sequence>
<accession>A0ABY6BH60</accession>
<organism evidence="1 2">
    <name type="scientific">Tahibacter amnicola</name>
    <dbReference type="NCBI Taxonomy" id="2976241"/>
    <lineage>
        <taxon>Bacteria</taxon>
        <taxon>Pseudomonadati</taxon>
        <taxon>Pseudomonadota</taxon>
        <taxon>Gammaproteobacteria</taxon>
        <taxon>Lysobacterales</taxon>
        <taxon>Rhodanobacteraceae</taxon>
        <taxon>Tahibacter</taxon>
    </lineage>
</organism>
<protein>
    <recommendedName>
        <fullName evidence="3">Galactosyldiacylglycerol synthase</fullName>
    </recommendedName>
</protein>
<evidence type="ECO:0000313" key="1">
    <source>
        <dbReference type="EMBL" id="UXI69353.1"/>
    </source>
</evidence>
<dbReference type="EMBL" id="CP104694">
    <property type="protein sequence ID" value="UXI69353.1"/>
    <property type="molecule type" value="Genomic_DNA"/>
</dbReference>
<gene>
    <name evidence="1" type="ORF">N4264_06810</name>
</gene>
<proteinExistence type="predicted"/>